<evidence type="ECO:0000313" key="1">
    <source>
        <dbReference type="EMBL" id="MCW3787409.1"/>
    </source>
</evidence>
<gene>
    <name evidence="1" type="ORF">OM075_13095</name>
</gene>
<dbReference type="AlphaFoldDB" id="A0AAE3M5A5"/>
<accession>A0AAE3M5A5</accession>
<sequence>MTQTWEAFALKYNAAISGMVNSYILEAKLIYKIDDFEIKISLLRQLSDNAARNFRDYLMTKNTIVEVSPLRINSDDEWKIIKYNRFLEFIYSFKKNCNRLAFDHNYMLISKNRVNENTLIKTRFWKFISQIAELRSIQYENQHLTLEFFNFLGTDSTEKLTKKILSEYKNGSAV</sequence>
<name>A0AAE3M5A5_9BACT</name>
<protein>
    <submittedName>
        <fullName evidence="1">Uncharacterized protein</fullName>
    </submittedName>
</protein>
<comment type="caution">
    <text evidence="1">The sequence shown here is derived from an EMBL/GenBank/DDBJ whole genome shotgun (WGS) entry which is preliminary data.</text>
</comment>
<dbReference type="EMBL" id="JAPDPJ010000029">
    <property type="protein sequence ID" value="MCW3787409.1"/>
    <property type="molecule type" value="Genomic_DNA"/>
</dbReference>
<dbReference type="Proteomes" id="UP001209229">
    <property type="component" value="Unassembled WGS sequence"/>
</dbReference>
<reference evidence="1" key="1">
    <citation type="submission" date="2022-10" db="EMBL/GenBank/DDBJ databases">
        <authorList>
            <person name="Yu W.X."/>
        </authorList>
    </citation>
    <scope>NUCLEOTIDE SEQUENCE</scope>
    <source>
        <strain evidence="1">AAT</strain>
    </source>
</reference>
<keyword evidence="2" id="KW-1185">Reference proteome</keyword>
<dbReference type="RefSeq" id="WP_301190974.1">
    <property type="nucleotide sequence ID" value="NZ_JAPDPJ010000029.1"/>
</dbReference>
<proteinExistence type="predicted"/>
<evidence type="ECO:0000313" key="2">
    <source>
        <dbReference type="Proteomes" id="UP001209229"/>
    </source>
</evidence>
<organism evidence="1 2">
    <name type="scientific">Plebeiibacterium sediminum</name>
    <dbReference type="NCBI Taxonomy" id="2992112"/>
    <lineage>
        <taxon>Bacteria</taxon>
        <taxon>Pseudomonadati</taxon>
        <taxon>Bacteroidota</taxon>
        <taxon>Bacteroidia</taxon>
        <taxon>Marinilabiliales</taxon>
        <taxon>Marinilabiliaceae</taxon>
        <taxon>Plebeiibacterium</taxon>
    </lineage>
</organism>